<dbReference type="PANTHER" id="PTHR10795">
    <property type="entry name" value="PROPROTEIN CONVERTASE SUBTILISIN/KEXIN"/>
    <property type="match status" value="1"/>
</dbReference>
<name>A0A835D0E0_TETSI</name>
<dbReference type="Gene3D" id="2.60.40.2310">
    <property type="match status" value="1"/>
</dbReference>
<keyword evidence="5" id="KW-0720">Serine protease</keyword>
<sequence length="351" mass="38587">MGKIVVCNIDAQIWQSFFLKQAGAVGMILIGPLATDNGFNLFLPTALIGRREAKELKAYLKIKRDPIAEIFSTMTVLNTRPAPKMAEFSSMGPNIITPDIIKPDITAPGVNILAAWPPRQITVTKENFDYYIISGTSMACPHASAIAAIIKSYHTSWSPSAIKSAMMTTATMLDNIGRPILKNPNGSPTTAFDYGSGHVNLVAALDPGLIYDFDSNDLIDYLCGIGARPEQIQQLLGVFVTCNYPLIPIYNLNYPSIGVTNLVGSISVHRTVTYYGKGPTMYFANVEHLEGVNVVVTPHELIFKNYGEKMSFRVDFVPHDNRNGSSMLVFGDLIWENGIHRVRSPIVLKFV</sequence>
<dbReference type="GO" id="GO:0006508">
    <property type="term" value="P:proteolysis"/>
    <property type="evidence" value="ECO:0007669"/>
    <property type="project" value="UniProtKB-KW"/>
</dbReference>
<evidence type="ECO:0000256" key="3">
    <source>
        <dbReference type="ARBA" id="ARBA00022729"/>
    </source>
</evidence>
<evidence type="ECO:0000256" key="2">
    <source>
        <dbReference type="ARBA" id="ARBA00022670"/>
    </source>
</evidence>
<dbReference type="InterPro" id="IPR000209">
    <property type="entry name" value="Peptidase_S8/S53_dom"/>
</dbReference>
<keyword evidence="4" id="KW-0378">Hydrolase</keyword>
<dbReference type="EMBL" id="JABCRI010000041">
    <property type="protein sequence ID" value="KAF8376811.1"/>
    <property type="molecule type" value="Genomic_DNA"/>
</dbReference>
<dbReference type="OrthoDB" id="29072at2759"/>
<dbReference type="InterPro" id="IPR023828">
    <property type="entry name" value="Peptidase_S8_Ser-AS"/>
</dbReference>
<dbReference type="PROSITE" id="PS51892">
    <property type="entry name" value="SUBTILASE"/>
    <property type="match status" value="1"/>
</dbReference>
<proteinExistence type="inferred from homology"/>
<feature type="domain" description="Peptidase S8/S53" evidence="7">
    <location>
        <begin position="72"/>
        <end position="195"/>
    </location>
</feature>
<dbReference type="InterPro" id="IPR041469">
    <property type="entry name" value="Subtilisin-like_FN3"/>
</dbReference>
<keyword evidence="10" id="KW-1185">Reference proteome</keyword>
<comment type="similarity">
    <text evidence="1 6">Belongs to the peptidase S8 family.</text>
</comment>
<evidence type="ECO:0000313" key="9">
    <source>
        <dbReference type="EMBL" id="KAF8376811.1"/>
    </source>
</evidence>
<gene>
    <name evidence="9" type="ORF">HHK36_031516</name>
</gene>
<comment type="caution">
    <text evidence="9">The sequence shown here is derived from an EMBL/GenBank/DDBJ whole genome shotgun (WGS) entry which is preliminary data.</text>
</comment>
<keyword evidence="3" id="KW-0732">Signal</keyword>
<reference evidence="9 10" key="1">
    <citation type="submission" date="2020-04" db="EMBL/GenBank/DDBJ databases">
        <title>Plant Genome Project.</title>
        <authorList>
            <person name="Zhang R.-G."/>
        </authorList>
    </citation>
    <scope>NUCLEOTIDE SEQUENCE [LARGE SCALE GENOMIC DNA]</scope>
    <source>
        <strain evidence="9">YNK0</strain>
        <tissue evidence="9">Leaf</tissue>
    </source>
</reference>
<feature type="domain" description="Subtilisin-like protease fibronectin type-III" evidence="8">
    <location>
        <begin position="251"/>
        <end position="347"/>
    </location>
</feature>
<evidence type="ECO:0000256" key="4">
    <source>
        <dbReference type="ARBA" id="ARBA00022801"/>
    </source>
</evidence>
<evidence type="ECO:0000259" key="7">
    <source>
        <dbReference type="Pfam" id="PF00082"/>
    </source>
</evidence>
<dbReference type="Pfam" id="PF00082">
    <property type="entry name" value="Peptidase_S8"/>
    <property type="match status" value="1"/>
</dbReference>
<evidence type="ECO:0000256" key="1">
    <source>
        <dbReference type="ARBA" id="ARBA00011073"/>
    </source>
</evidence>
<dbReference type="InterPro" id="IPR045051">
    <property type="entry name" value="SBT"/>
</dbReference>
<dbReference type="InterPro" id="IPR036852">
    <property type="entry name" value="Peptidase_S8/S53_dom_sf"/>
</dbReference>
<organism evidence="9 10">
    <name type="scientific">Tetracentron sinense</name>
    <name type="common">Spur-leaf</name>
    <dbReference type="NCBI Taxonomy" id="13715"/>
    <lineage>
        <taxon>Eukaryota</taxon>
        <taxon>Viridiplantae</taxon>
        <taxon>Streptophyta</taxon>
        <taxon>Embryophyta</taxon>
        <taxon>Tracheophyta</taxon>
        <taxon>Spermatophyta</taxon>
        <taxon>Magnoliopsida</taxon>
        <taxon>Trochodendrales</taxon>
        <taxon>Trochodendraceae</taxon>
        <taxon>Tetracentron</taxon>
    </lineage>
</organism>
<dbReference type="OMA" id="IDKASSC"/>
<evidence type="ECO:0000259" key="8">
    <source>
        <dbReference type="Pfam" id="PF17766"/>
    </source>
</evidence>
<evidence type="ECO:0000256" key="6">
    <source>
        <dbReference type="PROSITE-ProRule" id="PRU01240"/>
    </source>
</evidence>
<evidence type="ECO:0000313" key="10">
    <source>
        <dbReference type="Proteomes" id="UP000655225"/>
    </source>
</evidence>
<accession>A0A835D0E0</accession>
<evidence type="ECO:0000256" key="5">
    <source>
        <dbReference type="ARBA" id="ARBA00022825"/>
    </source>
</evidence>
<protein>
    <submittedName>
        <fullName evidence="9">Uncharacterized protein</fullName>
    </submittedName>
</protein>
<keyword evidence="2" id="KW-0645">Protease</keyword>
<dbReference type="SUPFAM" id="SSF52743">
    <property type="entry name" value="Subtilisin-like"/>
    <property type="match status" value="1"/>
</dbReference>
<dbReference type="PROSITE" id="PS00138">
    <property type="entry name" value="SUBTILASE_SER"/>
    <property type="match status" value="1"/>
</dbReference>
<dbReference type="Gene3D" id="3.40.50.200">
    <property type="entry name" value="Peptidase S8/S53 domain"/>
    <property type="match status" value="1"/>
</dbReference>
<dbReference type="Proteomes" id="UP000655225">
    <property type="component" value="Unassembled WGS sequence"/>
</dbReference>
<dbReference type="GO" id="GO:0004252">
    <property type="term" value="F:serine-type endopeptidase activity"/>
    <property type="evidence" value="ECO:0007669"/>
    <property type="project" value="InterPro"/>
</dbReference>
<dbReference type="CDD" id="cd02120">
    <property type="entry name" value="PA_subtilisin_like"/>
    <property type="match status" value="1"/>
</dbReference>
<dbReference type="AlphaFoldDB" id="A0A835D0E0"/>
<comment type="caution">
    <text evidence="6">Lacks conserved residue(s) required for the propagation of feature annotation.</text>
</comment>
<dbReference type="Pfam" id="PF17766">
    <property type="entry name" value="fn3_6"/>
    <property type="match status" value="1"/>
</dbReference>